<reference evidence="16 17" key="1">
    <citation type="submission" date="2012-10" db="EMBL/GenBank/DDBJ databases">
        <authorList>
            <person name="Zafar N."/>
            <person name="Inman J."/>
            <person name="Hall N."/>
            <person name="Lorenzi H."/>
            <person name="Caler E."/>
        </authorList>
    </citation>
    <scope>NUCLEOTIDE SEQUENCE [LARGE SCALE GENOMIC DNA]</scope>
    <source>
        <strain evidence="16 17">IP1</strain>
    </source>
</reference>
<dbReference type="OMA" id="HNMYEGT"/>
<dbReference type="Proteomes" id="UP000014680">
    <property type="component" value="Unassembled WGS sequence"/>
</dbReference>
<dbReference type="KEGG" id="eiv:EIN_254280"/>
<feature type="domain" description="NUP210 Ig-like" evidence="15">
    <location>
        <begin position="1101"/>
        <end position="1210"/>
    </location>
</feature>
<dbReference type="VEuPathDB" id="AmoebaDB:EIN_254280"/>
<evidence type="ECO:0000256" key="7">
    <source>
        <dbReference type="ARBA" id="ARBA00023180"/>
    </source>
</evidence>
<dbReference type="PANTHER" id="PTHR23019">
    <property type="entry name" value="NUCLEAR PORE MEMBRANE GLYCOPROTEIN GP210-RELATED"/>
    <property type="match status" value="1"/>
</dbReference>
<gene>
    <name evidence="16" type="ORF">EIN_254280</name>
</gene>
<evidence type="ECO:0000256" key="3">
    <source>
        <dbReference type="ARBA" id="ARBA00022692"/>
    </source>
</evidence>
<dbReference type="Pfam" id="PF26181">
    <property type="entry name" value="Ig_NUP210_13th"/>
    <property type="match status" value="1"/>
</dbReference>
<dbReference type="InterPro" id="IPR056899">
    <property type="entry name" value="Ig_NUP210_9th"/>
</dbReference>
<evidence type="ECO:0000259" key="12">
    <source>
        <dbReference type="Pfam" id="PF22967"/>
    </source>
</evidence>
<dbReference type="InterPro" id="IPR055097">
    <property type="entry name" value="Ig_NUP210_2nd"/>
</dbReference>
<feature type="chain" id="PRO_5001991297" evidence="10">
    <location>
        <begin position="20"/>
        <end position="1707"/>
    </location>
</feature>
<dbReference type="InterPro" id="IPR055096">
    <property type="entry name" value="Ig_NUP210_1st"/>
</dbReference>
<evidence type="ECO:0000313" key="16">
    <source>
        <dbReference type="EMBL" id="ELP95094.1"/>
    </source>
</evidence>
<dbReference type="InterPro" id="IPR058779">
    <property type="entry name" value="Ig_NUP210_13th"/>
</dbReference>
<dbReference type="Pfam" id="PF22967">
    <property type="entry name" value="Ig_NUP210_1st"/>
    <property type="match status" value="1"/>
</dbReference>
<dbReference type="InterPro" id="IPR008964">
    <property type="entry name" value="Invasin/intimin_cell_adhesion"/>
</dbReference>
<dbReference type="EMBL" id="KB206169">
    <property type="protein sequence ID" value="ELP95094.1"/>
    <property type="molecule type" value="Genomic_DNA"/>
</dbReference>
<dbReference type="GO" id="GO:0031965">
    <property type="term" value="C:nuclear membrane"/>
    <property type="evidence" value="ECO:0007669"/>
    <property type="project" value="UniProtKB-SubCell"/>
</dbReference>
<evidence type="ECO:0000256" key="6">
    <source>
        <dbReference type="ARBA" id="ARBA00023136"/>
    </source>
</evidence>
<dbReference type="Pfam" id="PF22962">
    <property type="entry name" value="Ig_NUP210_7th"/>
    <property type="match status" value="1"/>
</dbReference>
<evidence type="ECO:0000259" key="15">
    <source>
        <dbReference type="Pfam" id="PF26181"/>
    </source>
</evidence>
<evidence type="ECO:0000313" key="17">
    <source>
        <dbReference type="Proteomes" id="UP000014680"/>
    </source>
</evidence>
<keyword evidence="7" id="KW-0325">Glycoprotein</keyword>
<dbReference type="SUPFAM" id="SSF49373">
    <property type="entry name" value="Invasin/intimin cell-adhesion fragments"/>
    <property type="match status" value="1"/>
</dbReference>
<accession>A0A0A1UGR9</accession>
<sequence length="1707" mass="185933">MNIALCVLLFSLVTSHTSSMNVPSVLLPYPTKQHSIDYTIEATNGCFEWTTSNPTIVKLRPIGGACSTQCTLSLSYTENKGRQNFWIYAQDDTQHVNLRTEVTIDNIDSISVVTTTRLMNKDDFEVLEIAGYDTIGNKFSTLEGIPVMWSIESVNGTKGNGGDYVRIERFSTAGHTLRLRASQTILDMETYNLLTSKVLVKGLELGKAKMTAQLTHQPTKYSAVVLTVLQMLVVLPDRELYVLANTKIPYTVFTMKRSEIDTQIMMPNSNYKWETYTPDVLQIEQNGIASAMKIGKGTISVMYIGTPESIQKRTVHVVTPNKVRLVWKEIRGTWQWINGRTYEVKPELVDNLGNSISHVQSAEYKITPKGGVKIISYTTGYTSFIVQATKIGRAQIEASFLKGNGMNVRAGSVSCVQDIVITQQVVASPKKLNLAVPGTAGCKITAIGGHGEYVFSVDGESVAVTNDGIVFPKNAGAAIVTVSDSRNSENFDVVEVEAREVVAIEIVNEVVEALVGNQLNFSARARDTYGNYFDQCSSAAVNWKITQPDIFEMKSNVTGRACNITAIKSGTTTLVATYGKGIAEIQIFAFDKLSLVLKSTRAPHIVKASGFKVSFEGGPLPWYMDKGLYFTNMSTTNSIAQVTHKGNNQLLIVCKEYGESTITITVGNKNGKTHLYTIKSSAKVQFTCSEPSVLMLTTQDVFESDFAGKEVVNNIPSICKERAVSGGDGVTNEMTVRVGEEVDLVGYVKPTTTGMYTNSSSVEYVWSTSDSKKVAISKQINLDDHSMIHASVGDFVGKVELRLSAVKYQKSYFNAIGVSRGLEISNKLIRTITMNIVDVVSVTPKKVTIFNHPENFVRLTAASGSGFYNFTTDSPLAVALEHFGTEPSCVIRPRNETNTYVIASDVCFTGKSDEARVVVTVSDVHGVNLVMTDQIEVGESTVLKFEAIDINGQPFDESQYKYMNINVVADNTNVYLEKKSVREYTISGSTVGMSVLIVTINNVQSKPTSLIIYEHFTCTPKEINLIPLAQEDIKCRGGPPLRSTVTHSIVSGNAVVLNGDKVVGELKGRSLIESRVNFIESLTGEKKEKGKENCEVIVRHLTGLRMDAHQTSLEVGGQTKVRVIGEADGVQVSIAATQLDFSWSSTDDLPLEILSVYFNGNISANEEMSHTVLLLAKKAGQTRVNVKIVNIQKGLPEAYKSLSASILIHVVDPFSSLCAGRCRNVIDMAVHSTTQITTNRDPSEVTFQICEGSHIVSVDASGSVKSSNTPGSAVVHVIERETGETLSYVVKVHRIHAIELLPIENSIGISVGEVMKFELIQIGDRGRVLRPAYNKLVQFDMIPSGSASVVQTGNLSVIEVTAAKPGRVILVVKSTEAVRLQDEVRVTIHHSVSPINPIVLVGTQIQFTTTHVTKWTSEAKNIVAIDSNGKAVAKSIGRTVVSTTSAAPAQTRIIVSTLESAQMEPSMVGAGRVLIPVTLYADAGIVTQAKSVDLNLNAYCSIDQSAWAQASVEVIEGKLYCSVVAVATNAGKAPENVKLRFVGKDGTGRSVQTVVVLPFRAGIVAKPGNLRIKTGTEARLDIYRAKGDVIVRDLTGGKLQIREITRSEGTATFVVRGMENVRGEIEVLDGNENLKVSVEVGESSVRKPMNQTSANALGPIVIAVLAVLIATLLFFVCQKRGNNNFNNNNLQYYGQQPYFYDQQQPRY</sequence>
<evidence type="ECO:0000259" key="11">
    <source>
        <dbReference type="Pfam" id="PF22962"/>
    </source>
</evidence>
<feature type="signal peptide" evidence="10">
    <location>
        <begin position="1"/>
        <end position="19"/>
    </location>
</feature>
<keyword evidence="8" id="KW-0539">Nucleus</keyword>
<evidence type="ECO:0000256" key="10">
    <source>
        <dbReference type="SAM" id="SignalP"/>
    </source>
</evidence>
<dbReference type="GeneID" id="14894039"/>
<dbReference type="Pfam" id="PF22969">
    <property type="entry name" value="Ig_NUP210_2nd"/>
    <property type="match status" value="1"/>
</dbReference>
<dbReference type="PANTHER" id="PTHR23019:SF0">
    <property type="entry name" value="NUCLEAR PORE MEMBRANE GLYCOPROTEIN 210"/>
    <property type="match status" value="1"/>
</dbReference>
<evidence type="ECO:0000256" key="9">
    <source>
        <dbReference type="SAM" id="Phobius"/>
    </source>
</evidence>
<feature type="domain" description="NUP210 Ig-like" evidence="13">
    <location>
        <begin position="114"/>
        <end position="219"/>
    </location>
</feature>
<dbReference type="InterPro" id="IPR055099">
    <property type="entry name" value="Ig_NUP210_7th"/>
</dbReference>
<comment type="subcellular location">
    <subcellularLocation>
        <location evidence="1">Nucleus membrane</location>
        <topology evidence="1">Single-pass membrane protein</topology>
    </subcellularLocation>
</comment>
<protein>
    <submittedName>
        <fullName evidence="16">Uncharacterized protein</fullName>
    </submittedName>
</protein>
<evidence type="ECO:0000256" key="5">
    <source>
        <dbReference type="ARBA" id="ARBA00022989"/>
    </source>
</evidence>
<keyword evidence="4 10" id="KW-0732">Signal</keyword>
<dbReference type="Pfam" id="PF24902">
    <property type="entry name" value="Ig_NUP210_9th"/>
    <property type="match status" value="1"/>
</dbReference>
<keyword evidence="17" id="KW-1185">Reference proteome</keyword>
<evidence type="ECO:0000256" key="1">
    <source>
        <dbReference type="ARBA" id="ARBA00004590"/>
    </source>
</evidence>
<evidence type="ECO:0000256" key="2">
    <source>
        <dbReference type="ARBA" id="ARBA00007313"/>
    </source>
</evidence>
<organism evidence="16 17">
    <name type="scientific">Entamoeba invadens IP1</name>
    <dbReference type="NCBI Taxonomy" id="370355"/>
    <lineage>
        <taxon>Eukaryota</taxon>
        <taxon>Amoebozoa</taxon>
        <taxon>Evosea</taxon>
        <taxon>Archamoebae</taxon>
        <taxon>Mastigamoebida</taxon>
        <taxon>Entamoebidae</taxon>
        <taxon>Entamoeba</taxon>
    </lineage>
</organism>
<evidence type="ECO:0000259" key="13">
    <source>
        <dbReference type="Pfam" id="PF22969"/>
    </source>
</evidence>
<keyword evidence="6 9" id="KW-0472">Membrane</keyword>
<keyword evidence="5 9" id="KW-1133">Transmembrane helix</keyword>
<comment type="similarity">
    <text evidence="2">Belongs to the NUP210 family.</text>
</comment>
<keyword evidence="3 9" id="KW-0812">Transmembrane</keyword>
<name>A0A0A1UGR9_ENTIV</name>
<feature type="domain" description="NUP210 Ig-like" evidence="12">
    <location>
        <begin position="18"/>
        <end position="105"/>
    </location>
</feature>
<dbReference type="RefSeq" id="XP_004261865.1">
    <property type="nucleotide sequence ID" value="XM_004261817.1"/>
</dbReference>
<feature type="domain" description="NUP210 Ig-like" evidence="11">
    <location>
        <begin position="608"/>
        <end position="689"/>
    </location>
</feature>
<proteinExistence type="inferred from homology"/>
<evidence type="ECO:0000259" key="14">
    <source>
        <dbReference type="Pfam" id="PF24902"/>
    </source>
</evidence>
<dbReference type="InterPro" id="IPR045197">
    <property type="entry name" value="NUP210-like"/>
</dbReference>
<feature type="domain" description="NUP210 Ig-like" evidence="14">
    <location>
        <begin position="842"/>
        <end position="911"/>
    </location>
</feature>
<dbReference type="OrthoDB" id="16413at2759"/>
<dbReference type="GO" id="GO:0005643">
    <property type="term" value="C:nuclear pore"/>
    <property type="evidence" value="ECO:0007669"/>
    <property type="project" value="TreeGrafter"/>
</dbReference>
<feature type="transmembrane region" description="Helical" evidence="9">
    <location>
        <begin position="1656"/>
        <end position="1677"/>
    </location>
</feature>
<evidence type="ECO:0000256" key="4">
    <source>
        <dbReference type="ARBA" id="ARBA00022729"/>
    </source>
</evidence>
<evidence type="ECO:0000256" key="8">
    <source>
        <dbReference type="ARBA" id="ARBA00023242"/>
    </source>
</evidence>